<keyword evidence="1" id="KW-0812">Transmembrane</keyword>
<feature type="transmembrane region" description="Helical" evidence="1">
    <location>
        <begin position="78"/>
        <end position="97"/>
    </location>
</feature>
<protein>
    <submittedName>
        <fullName evidence="2">Uncharacterized protein</fullName>
    </submittedName>
</protein>
<feature type="transmembrane region" description="Helical" evidence="1">
    <location>
        <begin position="201"/>
        <end position="222"/>
    </location>
</feature>
<keyword evidence="1" id="KW-1133">Transmembrane helix</keyword>
<accession>A0A5Q0TRU7</accession>
<proteinExistence type="predicted"/>
<dbReference type="InterPro" id="IPR032441">
    <property type="entry name" value="SP24"/>
</dbReference>
<name>A0A5Q0TRU7_9VIRU</name>
<dbReference type="Pfam" id="PF16504">
    <property type="entry name" value="SP24"/>
    <property type="match status" value="1"/>
</dbReference>
<feature type="transmembrane region" description="Helical" evidence="1">
    <location>
        <begin position="160"/>
        <end position="189"/>
    </location>
</feature>
<organism evidence="2">
    <name type="scientific">Varroa destructor virus 4</name>
    <dbReference type="NCBI Taxonomy" id="2510846"/>
    <lineage>
        <taxon>Viruses</taxon>
        <taxon>Riboviria</taxon>
    </lineage>
</organism>
<evidence type="ECO:0000313" key="2">
    <source>
        <dbReference type="EMBL" id="QGA69816.1"/>
    </source>
</evidence>
<sequence>MVILMGKDFHFVVLLVFSVMATLGTPQLVARRAVNDGGLPSDTANYRGYDSLGRPAVRSGQTVGITFPDAVMASYSNLVYHPVALVCLFFGSLIALYEYGNAYGPLELALTNINSWDPGNFGFVKTMLLNFVRLAVANKMFFSKTLMLFSIYLVKPSNRTLTWLAVMMIYFVVVNIDMIEAFLICQGLYLLVMLRSPVHKLISIFFIGLVMIFDSVMCRFAVLSNST</sequence>
<keyword evidence="1" id="KW-0472">Membrane</keyword>
<evidence type="ECO:0000256" key="1">
    <source>
        <dbReference type="SAM" id="Phobius"/>
    </source>
</evidence>
<dbReference type="EMBL" id="MK032464">
    <property type="protein sequence ID" value="QGA69816.1"/>
    <property type="molecule type" value="Genomic_RNA"/>
</dbReference>
<reference evidence="2" key="1">
    <citation type="journal article" date="2019" name="Viruses">
        <title>New Viruses from the Ectoparasite Mite Varroa destructor Infesting Apis mellifera and Apis cerana.</title>
        <authorList>
            <person name="Levin S."/>
            <person name="Sela N."/>
            <person name="Erez T."/>
            <person name="Nestel D."/>
            <person name="Pettis J."/>
            <person name="Neumann P."/>
            <person name="Chejanovsky N."/>
        </authorList>
    </citation>
    <scope>NUCLEOTIDE SEQUENCE</scope>
    <source>
        <strain evidence="2">Phrae-Thailand</strain>
    </source>
</reference>